<sequence length="181" mass="19594">MEVVVPVTTGPMAPLRDRARVGLRWVSSTRSTPADKLVPAAWASLPCLPRPSNAPDGYPAETLACKTTDECIHALALLLEDAAAPSFSQATILPRAPRQFPPPPPASSRNAPGDTESDCFPQTRSRPLDYVSPCRNRTSNLRMAGDALFLPRLFQTDSGFGETAAPAPRARYQKDIDLGRR</sequence>
<gene>
    <name evidence="2" type="ORF">C6P46_004051</name>
</gene>
<name>A0A9P6W1Q9_RHOMI</name>
<proteinExistence type="predicted"/>
<reference evidence="2 3" key="1">
    <citation type="submission" date="2020-11" db="EMBL/GenBank/DDBJ databases">
        <title>Kefir isolates.</title>
        <authorList>
            <person name="Marcisauskas S."/>
            <person name="Kim Y."/>
            <person name="Blasche S."/>
        </authorList>
    </citation>
    <scope>NUCLEOTIDE SEQUENCE [LARGE SCALE GENOMIC DNA]</scope>
    <source>
        <strain evidence="2 3">KR</strain>
    </source>
</reference>
<evidence type="ECO:0000256" key="1">
    <source>
        <dbReference type="SAM" id="MobiDB-lite"/>
    </source>
</evidence>
<feature type="region of interest" description="Disordered" evidence="1">
    <location>
        <begin position="158"/>
        <end position="181"/>
    </location>
</feature>
<dbReference type="Proteomes" id="UP000777482">
    <property type="component" value="Unassembled WGS sequence"/>
</dbReference>
<feature type="compositionally biased region" description="Basic and acidic residues" evidence="1">
    <location>
        <begin position="172"/>
        <end position="181"/>
    </location>
</feature>
<organism evidence="2 3">
    <name type="scientific">Rhodotorula mucilaginosa</name>
    <name type="common">Yeast</name>
    <name type="synonym">Rhodotorula rubra</name>
    <dbReference type="NCBI Taxonomy" id="5537"/>
    <lineage>
        <taxon>Eukaryota</taxon>
        <taxon>Fungi</taxon>
        <taxon>Dikarya</taxon>
        <taxon>Basidiomycota</taxon>
        <taxon>Pucciniomycotina</taxon>
        <taxon>Microbotryomycetes</taxon>
        <taxon>Sporidiobolales</taxon>
        <taxon>Sporidiobolaceae</taxon>
        <taxon>Rhodotorula</taxon>
    </lineage>
</organism>
<keyword evidence="3" id="KW-1185">Reference proteome</keyword>
<protein>
    <submittedName>
        <fullName evidence="2">Uncharacterized protein</fullName>
    </submittedName>
</protein>
<evidence type="ECO:0000313" key="2">
    <source>
        <dbReference type="EMBL" id="KAG0661280.1"/>
    </source>
</evidence>
<accession>A0A9P6W1Q9</accession>
<dbReference type="EMBL" id="PUHQ01000036">
    <property type="protein sequence ID" value="KAG0661280.1"/>
    <property type="molecule type" value="Genomic_DNA"/>
</dbReference>
<feature type="region of interest" description="Disordered" evidence="1">
    <location>
        <begin position="94"/>
        <end position="124"/>
    </location>
</feature>
<evidence type="ECO:0000313" key="3">
    <source>
        <dbReference type="Proteomes" id="UP000777482"/>
    </source>
</evidence>
<dbReference type="AlphaFoldDB" id="A0A9P6W1Q9"/>
<comment type="caution">
    <text evidence="2">The sequence shown here is derived from an EMBL/GenBank/DDBJ whole genome shotgun (WGS) entry which is preliminary data.</text>
</comment>